<dbReference type="InterPro" id="IPR015590">
    <property type="entry name" value="Aldehyde_DH_dom"/>
</dbReference>
<evidence type="ECO:0000256" key="7">
    <source>
        <dbReference type="RuleBase" id="RU003345"/>
    </source>
</evidence>
<feature type="domain" description="Aldehyde dehydrogenase" evidence="8">
    <location>
        <begin position="19"/>
        <end position="434"/>
    </location>
</feature>
<feature type="active site" evidence="5">
    <location>
        <position position="250"/>
    </location>
</feature>
<evidence type="ECO:0000313" key="9">
    <source>
        <dbReference type="EMBL" id="SDL69328.1"/>
    </source>
</evidence>
<dbReference type="AlphaFoldDB" id="A0A1G9M556"/>
<dbReference type="GO" id="GO:0006081">
    <property type="term" value="P:aldehyde metabolic process"/>
    <property type="evidence" value="ECO:0007669"/>
    <property type="project" value="InterPro"/>
</dbReference>
<dbReference type="OrthoDB" id="973869at2"/>
<evidence type="ECO:0000256" key="2">
    <source>
        <dbReference type="ARBA" id="ARBA00023002"/>
    </source>
</evidence>
<feature type="active site" evidence="5 6">
    <location>
        <position position="216"/>
    </location>
</feature>
<organism evidence="9 10">
    <name type="scientific">Catalinimonas alkaloidigena</name>
    <dbReference type="NCBI Taxonomy" id="1075417"/>
    <lineage>
        <taxon>Bacteria</taxon>
        <taxon>Pseudomonadati</taxon>
        <taxon>Bacteroidota</taxon>
        <taxon>Cytophagia</taxon>
        <taxon>Cytophagales</taxon>
        <taxon>Catalimonadaceae</taxon>
        <taxon>Catalinimonas</taxon>
    </lineage>
</organism>
<evidence type="ECO:0000256" key="3">
    <source>
        <dbReference type="ARBA" id="ARBA00023027"/>
    </source>
</evidence>
<dbReference type="InterPro" id="IPR016163">
    <property type="entry name" value="Ald_DH_C"/>
</dbReference>
<dbReference type="FunFam" id="3.40.605.10:FF:000004">
    <property type="entry name" value="Aldehyde dehydrogenase"/>
    <property type="match status" value="1"/>
</dbReference>
<keyword evidence="2 4" id="KW-0560">Oxidoreductase</keyword>
<dbReference type="CDD" id="cd07134">
    <property type="entry name" value="ALDH_AlkH-like"/>
    <property type="match status" value="1"/>
</dbReference>
<evidence type="ECO:0000256" key="5">
    <source>
        <dbReference type="PIRSR" id="PIRSR036492-1"/>
    </source>
</evidence>
<name>A0A1G9M556_9BACT</name>
<evidence type="ECO:0000259" key="8">
    <source>
        <dbReference type="Pfam" id="PF00171"/>
    </source>
</evidence>
<keyword evidence="10" id="KW-1185">Reference proteome</keyword>
<dbReference type="PROSITE" id="PS00070">
    <property type="entry name" value="ALDEHYDE_DEHYDR_CYS"/>
    <property type="match status" value="1"/>
</dbReference>
<evidence type="ECO:0000256" key="4">
    <source>
        <dbReference type="PIRNR" id="PIRNR036492"/>
    </source>
</evidence>
<dbReference type="Gene3D" id="3.40.605.10">
    <property type="entry name" value="Aldehyde Dehydrogenase, Chain A, domain 1"/>
    <property type="match status" value="1"/>
</dbReference>
<evidence type="ECO:0000256" key="6">
    <source>
        <dbReference type="PROSITE-ProRule" id="PRU10007"/>
    </source>
</evidence>
<dbReference type="STRING" id="1075417.SAMN05421823_107269"/>
<dbReference type="SUPFAM" id="SSF53720">
    <property type="entry name" value="ALDH-like"/>
    <property type="match status" value="1"/>
</dbReference>
<dbReference type="FunFam" id="3.40.309.10:FF:000003">
    <property type="entry name" value="Aldehyde dehydrogenase"/>
    <property type="match status" value="1"/>
</dbReference>
<dbReference type="Pfam" id="PF00171">
    <property type="entry name" value="Aldedh"/>
    <property type="match status" value="1"/>
</dbReference>
<sequence>MDLASPHARLPILFQEQQQHKAHLRQTTASARITQLKRLRKAVYEQRYALRRALQADFGKPGVETDFTEIFPLLKEIDHVVRHLKDWMEPHKVSTPLALIGSRAFVQYEPKGVVLIMAPWNYPFYLQLSPLVSALAAGNAAILKPSEMTPHTAAFIRQLIETLFPPEEVAVVEGGKDVAEALLALPFDHIFFTGSPEVGKVVMAAAAQHLTSVTLELGGKSPVVVDETADVADAARKIAWGKYINAGQTCIAPDYLLVHEHQRVPMLEALRTAFRQMYDEGGYARIINERHFQRLKTLLEQAQAAGAVVEEGGTIDATQRLMAPTVLTGMTEAMRLMQEEIFGPLLPVVFFRSLEEAVACIERRPKPLSLYIFSRNERHIDYLLHHTSAGGTAINETILHVANPRLPFGGVNHSGLGKSHGHWGFLAFSNERSVLRQRVGLSTAQLSYPPYTSTTEKISSGLLKYG</sequence>
<dbReference type="InterPro" id="IPR016161">
    <property type="entry name" value="Ald_DH/histidinol_DH"/>
</dbReference>
<proteinExistence type="inferred from homology"/>
<reference evidence="9 10" key="1">
    <citation type="submission" date="2016-10" db="EMBL/GenBank/DDBJ databases">
        <authorList>
            <person name="de Groot N.N."/>
        </authorList>
    </citation>
    <scope>NUCLEOTIDE SEQUENCE [LARGE SCALE GENOMIC DNA]</scope>
    <source>
        <strain evidence="9 10">DSM 25186</strain>
    </source>
</reference>
<evidence type="ECO:0000256" key="1">
    <source>
        <dbReference type="ARBA" id="ARBA00009986"/>
    </source>
</evidence>
<protein>
    <recommendedName>
        <fullName evidence="4">Aldehyde dehydrogenase</fullName>
    </recommendedName>
</protein>
<keyword evidence="3" id="KW-0520">NAD</keyword>
<dbReference type="InterPro" id="IPR012394">
    <property type="entry name" value="Aldehyde_DH_NAD(P)"/>
</dbReference>
<evidence type="ECO:0000313" key="10">
    <source>
        <dbReference type="Proteomes" id="UP000198510"/>
    </source>
</evidence>
<dbReference type="GO" id="GO:0005737">
    <property type="term" value="C:cytoplasm"/>
    <property type="evidence" value="ECO:0007669"/>
    <property type="project" value="TreeGrafter"/>
</dbReference>
<dbReference type="GO" id="GO:0004029">
    <property type="term" value="F:aldehyde dehydrogenase (NAD+) activity"/>
    <property type="evidence" value="ECO:0007669"/>
    <property type="project" value="TreeGrafter"/>
</dbReference>
<accession>A0A1G9M556</accession>
<dbReference type="PROSITE" id="PS00687">
    <property type="entry name" value="ALDEHYDE_DEHYDR_GLU"/>
    <property type="match status" value="1"/>
</dbReference>
<dbReference type="PIRSF" id="PIRSF036492">
    <property type="entry name" value="ALDH"/>
    <property type="match status" value="1"/>
</dbReference>
<comment type="similarity">
    <text evidence="1 4 7">Belongs to the aldehyde dehydrogenase family.</text>
</comment>
<dbReference type="Proteomes" id="UP000198510">
    <property type="component" value="Unassembled WGS sequence"/>
</dbReference>
<dbReference type="InterPro" id="IPR016160">
    <property type="entry name" value="Ald_DH_CS_CYS"/>
</dbReference>
<dbReference type="RefSeq" id="WP_089684693.1">
    <property type="nucleotide sequence ID" value="NZ_FNFO01000007.1"/>
</dbReference>
<dbReference type="PANTHER" id="PTHR43570">
    <property type="entry name" value="ALDEHYDE DEHYDROGENASE"/>
    <property type="match status" value="1"/>
</dbReference>
<dbReference type="PANTHER" id="PTHR43570:SF20">
    <property type="entry name" value="ALDEHYDE DEHYDROGENASE ALDX-RELATED"/>
    <property type="match status" value="1"/>
</dbReference>
<dbReference type="Gene3D" id="3.40.309.10">
    <property type="entry name" value="Aldehyde Dehydrogenase, Chain A, domain 2"/>
    <property type="match status" value="1"/>
</dbReference>
<dbReference type="InterPro" id="IPR029510">
    <property type="entry name" value="Ald_DH_CS_GLU"/>
</dbReference>
<gene>
    <name evidence="9" type="ORF">SAMN05421823_107269</name>
</gene>
<dbReference type="InterPro" id="IPR016162">
    <property type="entry name" value="Ald_DH_N"/>
</dbReference>
<dbReference type="EMBL" id="FNFO01000007">
    <property type="protein sequence ID" value="SDL69328.1"/>
    <property type="molecule type" value="Genomic_DNA"/>
</dbReference>